<sequence>MEWKIKKFEDLTLGEIYNILKVRCEVFVVEQQCSYQDCDGKDKDAYHLFLENNGNIIAYLRILVKGVSYEEVSIGRFLVAKEYRKKGIAREMLVKGIKFIEESLNETSIRISGQEYLKDFYESHGFKIVSDIYLEDNIPHVEMLYRKHK</sequence>
<organism evidence="2 3">
    <name type="scientific">Proteiniborus ethanoligenes</name>
    <dbReference type="NCBI Taxonomy" id="415015"/>
    <lineage>
        <taxon>Bacteria</taxon>
        <taxon>Bacillati</taxon>
        <taxon>Bacillota</taxon>
        <taxon>Clostridia</taxon>
        <taxon>Eubacteriales</taxon>
        <taxon>Proteiniborus</taxon>
    </lineage>
</organism>
<evidence type="ECO:0000313" key="3">
    <source>
        <dbReference type="Proteomes" id="UP000198625"/>
    </source>
</evidence>
<reference evidence="2 3" key="1">
    <citation type="submission" date="2016-10" db="EMBL/GenBank/DDBJ databases">
        <authorList>
            <person name="de Groot N.N."/>
        </authorList>
    </citation>
    <scope>NUCLEOTIDE SEQUENCE [LARGE SCALE GENOMIC DNA]</scope>
    <source>
        <strain evidence="2 3">DSM 21650</strain>
    </source>
</reference>
<proteinExistence type="predicted"/>
<feature type="domain" description="N-acetyltransferase" evidence="1">
    <location>
        <begin position="6"/>
        <end position="149"/>
    </location>
</feature>
<protein>
    <submittedName>
        <fullName evidence="2">ElaA protein</fullName>
    </submittedName>
</protein>
<evidence type="ECO:0000313" key="2">
    <source>
        <dbReference type="EMBL" id="SDY96539.1"/>
    </source>
</evidence>
<dbReference type="InterPro" id="IPR016181">
    <property type="entry name" value="Acyl_CoA_acyltransferase"/>
</dbReference>
<dbReference type="PROSITE" id="PS51186">
    <property type="entry name" value="GNAT"/>
    <property type="match status" value="1"/>
</dbReference>
<gene>
    <name evidence="2" type="ORF">SAMN05660462_01367</name>
</gene>
<dbReference type="GO" id="GO:0016747">
    <property type="term" value="F:acyltransferase activity, transferring groups other than amino-acyl groups"/>
    <property type="evidence" value="ECO:0007669"/>
    <property type="project" value="InterPro"/>
</dbReference>
<dbReference type="Gene3D" id="3.40.630.30">
    <property type="match status" value="1"/>
</dbReference>
<dbReference type="Proteomes" id="UP000198625">
    <property type="component" value="Unassembled WGS sequence"/>
</dbReference>
<dbReference type="OrthoDB" id="9796171at2"/>
<dbReference type="RefSeq" id="WP_091728994.1">
    <property type="nucleotide sequence ID" value="NZ_FNQE01000013.1"/>
</dbReference>
<keyword evidence="3" id="KW-1185">Reference proteome</keyword>
<accession>A0A1H3P826</accession>
<name>A0A1H3P826_9FIRM</name>
<dbReference type="AlphaFoldDB" id="A0A1H3P826"/>
<dbReference type="Pfam" id="PF13673">
    <property type="entry name" value="Acetyltransf_10"/>
    <property type="match status" value="1"/>
</dbReference>
<dbReference type="EMBL" id="FNQE01000013">
    <property type="protein sequence ID" value="SDY96539.1"/>
    <property type="molecule type" value="Genomic_DNA"/>
</dbReference>
<dbReference type="CDD" id="cd04301">
    <property type="entry name" value="NAT_SF"/>
    <property type="match status" value="1"/>
</dbReference>
<dbReference type="InterPro" id="IPR000182">
    <property type="entry name" value="GNAT_dom"/>
</dbReference>
<dbReference type="STRING" id="415015.SAMN05660462_01367"/>
<evidence type="ECO:0000259" key="1">
    <source>
        <dbReference type="PROSITE" id="PS51186"/>
    </source>
</evidence>
<dbReference type="SUPFAM" id="SSF55729">
    <property type="entry name" value="Acyl-CoA N-acyltransferases (Nat)"/>
    <property type="match status" value="1"/>
</dbReference>